<sequence length="60" mass="6603">MNMLNVIDKIGFVILEGKSSLSLKTIPEGSGMHQTRGSVIDLRISPQVPGGWKDLPLQWL</sequence>
<protein>
    <submittedName>
        <fullName evidence="1">Uncharacterized protein</fullName>
    </submittedName>
</protein>
<accession>A0AA40FQZ6</accession>
<name>A0AA40FQZ6_9HYME</name>
<dbReference type="EMBL" id="JAHYIQ010000020">
    <property type="protein sequence ID" value="KAK1123737.1"/>
    <property type="molecule type" value="Genomic_DNA"/>
</dbReference>
<dbReference type="Proteomes" id="UP001177670">
    <property type="component" value="Unassembled WGS sequence"/>
</dbReference>
<comment type="caution">
    <text evidence="1">The sequence shown here is derived from an EMBL/GenBank/DDBJ whole genome shotgun (WGS) entry which is preliminary data.</text>
</comment>
<keyword evidence="2" id="KW-1185">Reference proteome</keyword>
<proteinExistence type="predicted"/>
<gene>
    <name evidence="1" type="ORF">K0M31_008434</name>
</gene>
<evidence type="ECO:0000313" key="2">
    <source>
        <dbReference type="Proteomes" id="UP001177670"/>
    </source>
</evidence>
<reference evidence="1" key="1">
    <citation type="submission" date="2021-10" db="EMBL/GenBank/DDBJ databases">
        <title>Melipona bicolor Genome sequencing and assembly.</title>
        <authorList>
            <person name="Araujo N.S."/>
            <person name="Arias M.C."/>
        </authorList>
    </citation>
    <scope>NUCLEOTIDE SEQUENCE</scope>
    <source>
        <strain evidence="1">USP_2M_L1-L4_2017</strain>
        <tissue evidence="1">Whole body</tissue>
    </source>
</reference>
<dbReference type="AlphaFoldDB" id="A0AA40FQZ6"/>
<organism evidence="1 2">
    <name type="scientific">Melipona bicolor</name>
    <dbReference type="NCBI Taxonomy" id="60889"/>
    <lineage>
        <taxon>Eukaryota</taxon>
        <taxon>Metazoa</taxon>
        <taxon>Ecdysozoa</taxon>
        <taxon>Arthropoda</taxon>
        <taxon>Hexapoda</taxon>
        <taxon>Insecta</taxon>
        <taxon>Pterygota</taxon>
        <taxon>Neoptera</taxon>
        <taxon>Endopterygota</taxon>
        <taxon>Hymenoptera</taxon>
        <taxon>Apocrita</taxon>
        <taxon>Aculeata</taxon>
        <taxon>Apoidea</taxon>
        <taxon>Anthophila</taxon>
        <taxon>Apidae</taxon>
        <taxon>Melipona</taxon>
    </lineage>
</organism>
<evidence type="ECO:0000313" key="1">
    <source>
        <dbReference type="EMBL" id="KAK1123737.1"/>
    </source>
</evidence>